<dbReference type="STRING" id="478820.A0A196S9M7"/>
<dbReference type="Gene3D" id="3.30.450.60">
    <property type="match status" value="1"/>
</dbReference>
<evidence type="ECO:0000256" key="3">
    <source>
        <dbReference type="ARBA" id="ARBA00022448"/>
    </source>
</evidence>
<dbReference type="SUPFAM" id="SSF64356">
    <property type="entry name" value="SNARE-like"/>
    <property type="match status" value="1"/>
</dbReference>
<evidence type="ECO:0000256" key="2">
    <source>
        <dbReference type="ARBA" id="ARBA00006972"/>
    </source>
</evidence>
<evidence type="ECO:0000259" key="7">
    <source>
        <dbReference type="Pfam" id="PF01217"/>
    </source>
</evidence>
<accession>A0A196S9M7</accession>
<reference evidence="8 9" key="1">
    <citation type="submission" date="2016-05" db="EMBL/GenBank/DDBJ databases">
        <title>Nuclear genome of Blastocystis sp. subtype 1 NandII.</title>
        <authorList>
            <person name="Gentekaki E."/>
            <person name="Curtis B."/>
            <person name="Stairs C."/>
            <person name="Eme L."/>
            <person name="Herman E."/>
            <person name="Klimes V."/>
            <person name="Arias M.C."/>
            <person name="Elias M."/>
            <person name="Hilliou F."/>
            <person name="Klute M."/>
            <person name="Malik S.-B."/>
            <person name="Pightling A."/>
            <person name="Rachubinski R."/>
            <person name="Salas D."/>
            <person name="Schlacht A."/>
            <person name="Suga H."/>
            <person name="Archibald J."/>
            <person name="Ball S.G."/>
            <person name="Clark G."/>
            <person name="Dacks J."/>
            <person name="Van Der Giezen M."/>
            <person name="Tsaousis A."/>
            <person name="Roger A."/>
        </authorList>
    </citation>
    <scope>NUCLEOTIDE SEQUENCE [LARGE SCALE GENOMIC DNA]</scope>
    <source>
        <strain evidence="9">ATCC 50177 / NandII</strain>
    </source>
</reference>
<evidence type="ECO:0000256" key="1">
    <source>
        <dbReference type="ARBA" id="ARBA00004308"/>
    </source>
</evidence>
<keyword evidence="5 6" id="KW-0472">Membrane</keyword>
<comment type="caution">
    <text evidence="8">The sequence shown here is derived from an EMBL/GenBank/DDBJ whole genome shotgun (WGS) entry which is preliminary data.</text>
</comment>
<dbReference type="Pfam" id="PF01217">
    <property type="entry name" value="Clat_adaptor_s"/>
    <property type="match status" value="1"/>
</dbReference>
<evidence type="ECO:0000313" key="9">
    <source>
        <dbReference type="Proteomes" id="UP000078348"/>
    </source>
</evidence>
<evidence type="ECO:0000313" key="8">
    <source>
        <dbReference type="EMBL" id="OAO13723.1"/>
    </source>
</evidence>
<organism evidence="8 9">
    <name type="scientific">Blastocystis sp. subtype 1 (strain ATCC 50177 / NandII)</name>
    <dbReference type="NCBI Taxonomy" id="478820"/>
    <lineage>
        <taxon>Eukaryota</taxon>
        <taxon>Sar</taxon>
        <taxon>Stramenopiles</taxon>
        <taxon>Bigyra</taxon>
        <taxon>Opalozoa</taxon>
        <taxon>Opalinata</taxon>
        <taxon>Blastocystidae</taxon>
        <taxon>Blastocystis</taxon>
    </lineage>
</organism>
<dbReference type="InterPro" id="IPR011012">
    <property type="entry name" value="Longin-like_dom_sf"/>
</dbReference>
<dbReference type="GO" id="GO:0012505">
    <property type="term" value="C:endomembrane system"/>
    <property type="evidence" value="ECO:0007669"/>
    <property type="project" value="UniProtKB-SubCell"/>
</dbReference>
<keyword evidence="3 6" id="KW-0813">Transport</keyword>
<dbReference type="InterPro" id="IPR022775">
    <property type="entry name" value="AP_mu_sigma_su"/>
</dbReference>
<keyword evidence="4 6" id="KW-0653">Protein transport</keyword>
<dbReference type="AlphaFoldDB" id="A0A196S9M7"/>
<evidence type="ECO:0000256" key="4">
    <source>
        <dbReference type="ARBA" id="ARBA00022927"/>
    </source>
</evidence>
<protein>
    <recommendedName>
        <fullName evidence="6">AP complex subunit sigma</fullName>
    </recommendedName>
</protein>
<dbReference type="InterPro" id="IPR016635">
    <property type="entry name" value="AP_complex_ssu"/>
</dbReference>
<sequence length="164" mass="19058">MIKALFIMSVTGQPRFAKFYEFIEMDKRKEIMRKIYEAVVKRSTKLCNFVEDKAFQFWKGNTKIVYRKVSSVIFILVADDSESELGLLDLIQVLVEILEECFDDLREYDLVYNIDKVHSMFDEVIMGGMVLETNVDKIMATINSKNSLEFKNEDTTGRLPTVKA</sequence>
<dbReference type="EMBL" id="LXWW01000336">
    <property type="protein sequence ID" value="OAO13723.1"/>
    <property type="molecule type" value="Genomic_DNA"/>
</dbReference>
<dbReference type="GO" id="GO:0006886">
    <property type="term" value="P:intracellular protein transport"/>
    <property type="evidence" value="ECO:0007669"/>
    <property type="project" value="UniProtKB-UniRule"/>
</dbReference>
<evidence type="ECO:0000256" key="6">
    <source>
        <dbReference type="PIRNR" id="PIRNR015588"/>
    </source>
</evidence>
<comment type="subcellular location">
    <subcellularLocation>
        <location evidence="1">Endomembrane system</location>
    </subcellularLocation>
</comment>
<feature type="domain" description="AP complex mu/sigma subunit" evidence="7">
    <location>
        <begin position="1"/>
        <end position="148"/>
    </location>
</feature>
<evidence type="ECO:0000256" key="5">
    <source>
        <dbReference type="ARBA" id="ARBA00023136"/>
    </source>
</evidence>
<name>A0A196S9M7_BLAHN</name>
<comment type="similarity">
    <text evidence="2 6">Belongs to the adaptor complexes small subunit family.</text>
</comment>
<dbReference type="PIRSF" id="PIRSF015588">
    <property type="entry name" value="AP_complex_sigma"/>
    <property type="match status" value="1"/>
</dbReference>
<gene>
    <name evidence="8" type="ORF">AV274_4598</name>
</gene>
<dbReference type="OrthoDB" id="10261046at2759"/>
<keyword evidence="9" id="KW-1185">Reference proteome</keyword>
<dbReference type="Proteomes" id="UP000078348">
    <property type="component" value="Unassembled WGS sequence"/>
</dbReference>
<proteinExistence type="inferred from homology"/>
<dbReference type="PANTHER" id="PTHR11753">
    <property type="entry name" value="ADAPTOR COMPLEXES SMALL SUBUNIT FAMILY"/>
    <property type="match status" value="1"/>
</dbReference>